<dbReference type="AlphaFoldDB" id="A0A480ANN4"/>
<name>A0A480ANN4_9BURK</name>
<feature type="domain" description="Rhodanese" evidence="1">
    <location>
        <begin position="130"/>
        <end position="224"/>
    </location>
</feature>
<dbReference type="InterPro" id="IPR001763">
    <property type="entry name" value="Rhodanese-like_dom"/>
</dbReference>
<accession>A0A480ANN4</accession>
<keyword evidence="3" id="KW-1185">Reference proteome</keyword>
<dbReference type="Gene3D" id="3.40.250.10">
    <property type="entry name" value="Rhodanese-like domain"/>
    <property type="match status" value="1"/>
</dbReference>
<dbReference type="PANTHER" id="PTHR43268:SF3">
    <property type="entry name" value="RHODANESE-LIKE DOMAIN-CONTAINING PROTEIN 7-RELATED"/>
    <property type="match status" value="1"/>
</dbReference>
<comment type="caution">
    <text evidence="2">The sequence shown here is derived from an EMBL/GenBank/DDBJ whole genome shotgun (WGS) entry which is preliminary data.</text>
</comment>
<dbReference type="Pfam" id="PF17773">
    <property type="entry name" value="UPF0176_N"/>
    <property type="match status" value="1"/>
</dbReference>
<gene>
    <name evidence="2" type="ORF">AQPW35_17070</name>
</gene>
<dbReference type="PANTHER" id="PTHR43268">
    <property type="entry name" value="THIOSULFATE SULFURTRANSFERASE/RHODANESE-LIKE DOMAIN-CONTAINING PROTEIN 2"/>
    <property type="match status" value="1"/>
</dbReference>
<dbReference type="EMBL" id="BJCL01000003">
    <property type="protein sequence ID" value="GCL62626.1"/>
    <property type="molecule type" value="Genomic_DNA"/>
</dbReference>
<sequence>MTDSMLNIATYRFTPLRDLPALRQRLFDAAQAQGIRGTVLLAEEGINLCLAGPADGIAAWLAVARAQPGLHGLPTKDSWSASQPFGRLKVKIKPEIIRMNMPTVRPAAGRAPAVSAATLARWIVQGHCDAGRPLALLDTRNAFEVDAGAFAGAIDWRLQKFSDFPTAVAAHRDALAGHTVVSYCTGGIRCEKAALVLQDLGLPHALQLEGGILKYFEDTGGAAPGWRGRCFVFDDRVALEPTLAPAPLAA</sequence>
<dbReference type="Gene3D" id="3.30.70.100">
    <property type="match status" value="1"/>
</dbReference>
<protein>
    <submittedName>
        <fullName evidence="2">UPF0176 protein</fullName>
    </submittedName>
</protein>
<evidence type="ECO:0000313" key="3">
    <source>
        <dbReference type="Proteomes" id="UP000301751"/>
    </source>
</evidence>
<proteinExistence type="predicted"/>
<evidence type="ECO:0000313" key="2">
    <source>
        <dbReference type="EMBL" id="GCL62626.1"/>
    </source>
</evidence>
<dbReference type="NCBIfam" id="NF003703">
    <property type="entry name" value="PRK05320.1"/>
    <property type="match status" value="1"/>
</dbReference>
<organism evidence="2 3">
    <name type="scientific">Pseudaquabacterium pictum</name>
    <dbReference type="NCBI Taxonomy" id="2315236"/>
    <lineage>
        <taxon>Bacteria</taxon>
        <taxon>Pseudomonadati</taxon>
        <taxon>Pseudomonadota</taxon>
        <taxon>Betaproteobacteria</taxon>
        <taxon>Burkholderiales</taxon>
        <taxon>Sphaerotilaceae</taxon>
        <taxon>Pseudaquabacterium</taxon>
    </lineage>
</organism>
<dbReference type="InterPro" id="IPR040503">
    <property type="entry name" value="TRHO_N"/>
</dbReference>
<dbReference type="InterPro" id="IPR020936">
    <property type="entry name" value="TrhO"/>
</dbReference>
<dbReference type="SUPFAM" id="SSF52821">
    <property type="entry name" value="Rhodanese/Cell cycle control phosphatase"/>
    <property type="match status" value="1"/>
</dbReference>
<dbReference type="PROSITE" id="PS50206">
    <property type="entry name" value="RHODANESE_3"/>
    <property type="match status" value="1"/>
</dbReference>
<dbReference type="Pfam" id="PF00581">
    <property type="entry name" value="Rhodanese"/>
    <property type="match status" value="1"/>
</dbReference>
<reference evidence="3" key="1">
    <citation type="submission" date="2019-03" db="EMBL/GenBank/DDBJ databases">
        <title>Aquabacterium pictum sp.nov., the first bacteriochlorophyll a-containing freshwater bacterium in the genus Aquabacterium of the class Betaproteobacteria.</title>
        <authorList>
            <person name="Hirose S."/>
            <person name="Tank M."/>
            <person name="Hara E."/>
            <person name="Tamaki H."/>
            <person name="Takaichi S."/>
            <person name="Haruta S."/>
            <person name="Hanada S."/>
        </authorList>
    </citation>
    <scope>NUCLEOTIDE SEQUENCE [LARGE SCALE GENOMIC DNA]</scope>
    <source>
        <strain evidence="3">W35</strain>
    </source>
</reference>
<evidence type="ECO:0000259" key="1">
    <source>
        <dbReference type="PROSITE" id="PS50206"/>
    </source>
</evidence>
<dbReference type="InterPro" id="IPR036873">
    <property type="entry name" value="Rhodanese-like_dom_sf"/>
</dbReference>
<dbReference type="Proteomes" id="UP000301751">
    <property type="component" value="Unassembled WGS sequence"/>
</dbReference>
<dbReference type="SMART" id="SM00450">
    <property type="entry name" value="RHOD"/>
    <property type="match status" value="1"/>
</dbReference>